<organism evidence="2 3">
    <name type="scientific">Pseudofulvimonas gallinarii</name>
    <dbReference type="NCBI Taxonomy" id="634155"/>
    <lineage>
        <taxon>Bacteria</taxon>
        <taxon>Pseudomonadati</taxon>
        <taxon>Pseudomonadota</taxon>
        <taxon>Gammaproteobacteria</taxon>
        <taxon>Lysobacterales</taxon>
        <taxon>Rhodanobacteraceae</taxon>
        <taxon>Pseudofulvimonas</taxon>
    </lineage>
</organism>
<evidence type="ECO:0000313" key="2">
    <source>
        <dbReference type="EMBL" id="TCS93334.1"/>
    </source>
</evidence>
<sequence>MNASIRRRLILRCLATLTVAAVLQAPFDANAEAAAGQAVQAHERGIFFDWRPVRAEALRIAQASRPTAGQLQRVEVVDSAGFGQPMSAMNVDVPGGWRTEGKVDWDRSTMCVWNAPRLALDASSPDGLHGIALMPTMGWQVSTMPVDPFDPCPTAPMVMVRDYLEFVARNARPNMRVVSYRDRPDISNPGATYPVYAGELLIAYTLQGHEMRETLVSSVTHTRLAPGGLLVNANLTLGVRAPDGLLDFQFAERVRSSLRYNEDWYRRYSEWSIGRLQEARQLAQTAIQNWHDRRMNEITMAGMTARHNIRMNTIADIGRINTQIFNNTSAASERMHAASIDAIQEVQPWRDPSTGQQVDLSIHYNHAWQLSDGRQFLTNDPNFDPNRELGIQARQLVPAR</sequence>
<feature type="chain" id="PRO_5030099236" evidence="1">
    <location>
        <begin position="32"/>
        <end position="400"/>
    </location>
</feature>
<feature type="signal peptide" evidence="1">
    <location>
        <begin position="1"/>
        <end position="31"/>
    </location>
</feature>
<evidence type="ECO:0000256" key="1">
    <source>
        <dbReference type="SAM" id="SignalP"/>
    </source>
</evidence>
<reference evidence="2 3" key="1">
    <citation type="submission" date="2019-03" db="EMBL/GenBank/DDBJ databases">
        <title>Genomic Encyclopedia of Type Strains, Phase IV (KMG-IV): sequencing the most valuable type-strain genomes for metagenomic binning, comparative biology and taxonomic classification.</title>
        <authorList>
            <person name="Goeker M."/>
        </authorList>
    </citation>
    <scope>NUCLEOTIDE SEQUENCE [LARGE SCALE GENOMIC DNA]</scope>
    <source>
        <strain evidence="2 3">DSM 21944</strain>
    </source>
</reference>
<accession>A0A4R3L5B6</accession>
<dbReference type="EMBL" id="SMAF01000028">
    <property type="protein sequence ID" value="TCS93334.1"/>
    <property type="molecule type" value="Genomic_DNA"/>
</dbReference>
<dbReference type="Proteomes" id="UP000294599">
    <property type="component" value="Unassembled WGS sequence"/>
</dbReference>
<dbReference type="RefSeq" id="WP_123521204.1">
    <property type="nucleotide sequence ID" value="NZ_JBHLWF010000079.1"/>
</dbReference>
<dbReference type="AlphaFoldDB" id="A0A4R3L5B6"/>
<gene>
    <name evidence="2" type="ORF">EDC25_12815</name>
</gene>
<keyword evidence="1" id="KW-0732">Signal</keyword>
<proteinExistence type="predicted"/>
<keyword evidence="3" id="KW-1185">Reference proteome</keyword>
<protein>
    <submittedName>
        <fullName evidence="2">Uncharacterized protein</fullName>
    </submittedName>
</protein>
<dbReference type="OrthoDB" id="8902323at2"/>
<evidence type="ECO:0000313" key="3">
    <source>
        <dbReference type="Proteomes" id="UP000294599"/>
    </source>
</evidence>
<comment type="caution">
    <text evidence="2">The sequence shown here is derived from an EMBL/GenBank/DDBJ whole genome shotgun (WGS) entry which is preliminary data.</text>
</comment>
<name>A0A4R3L5B6_9GAMM</name>